<sequence>MIADIAQLNDIWQKEGKPVKSYFKRFSNVINKIKTVTDEKALDTLVTGLHMRTLFWRDVQNSQLKTYSQLVDLVQREIRSKETIENRENAERKRGDHYRREGRRSPELLFSHFQKRYSPGPRNNHYRRFNQAEVVSAPILRRLQ</sequence>
<evidence type="ECO:0000313" key="3">
    <source>
        <dbReference type="Proteomes" id="UP001604336"/>
    </source>
</evidence>
<proteinExistence type="predicted"/>
<feature type="compositionally biased region" description="Basic and acidic residues" evidence="1">
    <location>
        <begin position="82"/>
        <end position="94"/>
    </location>
</feature>
<dbReference type="Proteomes" id="UP001604336">
    <property type="component" value="Unassembled WGS sequence"/>
</dbReference>
<name>A0ABD1U079_9LAMI</name>
<reference evidence="3" key="1">
    <citation type="submission" date="2024-07" db="EMBL/GenBank/DDBJ databases">
        <title>Two chromosome-level genome assemblies of Korean endemic species Abeliophyllum distichum and Forsythia ovata (Oleaceae).</title>
        <authorList>
            <person name="Jang H."/>
        </authorList>
    </citation>
    <scope>NUCLEOTIDE SEQUENCE [LARGE SCALE GENOMIC DNA]</scope>
</reference>
<organism evidence="2 3">
    <name type="scientific">Abeliophyllum distichum</name>
    <dbReference type="NCBI Taxonomy" id="126358"/>
    <lineage>
        <taxon>Eukaryota</taxon>
        <taxon>Viridiplantae</taxon>
        <taxon>Streptophyta</taxon>
        <taxon>Embryophyta</taxon>
        <taxon>Tracheophyta</taxon>
        <taxon>Spermatophyta</taxon>
        <taxon>Magnoliopsida</taxon>
        <taxon>eudicotyledons</taxon>
        <taxon>Gunneridae</taxon>
        <taxon>Pentapetalae</taxon>
        <taxon>asterids</taxon>
        <taxon>lamiids</taxon>
        <taxon>Lamiales</taxon>
        <taxon>Oleaceae</taxon>
        <taxon>Forsythieae</taxon>
        <taxon>Abeliophyllum</taxon>
    </lineage>
</organism>
<feature type="region of interest" description="Disordered" evidence="1">
    <location>
        <begin position="82"/>
        <end position="102"/>
    </location>
</feature>
<gene>
    <name evidence="2" type="ORF">Adt_14639</name>
</gene>
<dbReference type="AlphaFoldDB" id="A0ABD1U079"/>
<protein>
    <recommendedName>
        <fullName evidence="4">Retrotransposon gag domain-containing protein</fullName>
    </recommendedName>
</protein>
<evidence type="ECO:0000256" key="1">
    <source>
        <dbReference type="SAM" id="MobiDB-lite"/>
    </source>
</evidence>
<dbReference type="EMBL" id="JBFOLK010000004">
    <property type="protein sequence ID" value="KAL2518392.1"/>
    <property type="molecule type" value="Genomic_DNA"/>
</dbReference>
<keyword evidence="3" id="KW-1185">Reference proteome</keyword>
<evidence type="ECO:0000313" key="2">
    <source>
        <dbReference type="EMBL" id="KAL2518392.1"/>
    </source>
</evidence>
<accession>A0ABD1U079</accession>
<comment type="caution">
    <text evidence="2">The sequence shown here is derived from an EMBL/GenBank/DDBJ whole genome shotgun (WGS) entry which is preliminary data.</text>
</comment>
<evidence type="ECO:0008006" key="4">
    <source>
        <dbReference type="Google" id="ProtNLM"/>
    </source>
</evidence>